<feature type="domain" description="Protein kinase" evidence="1">
    <location>
        <begin position="76"/>
        <end position="444"/>
    </location>
</feature>
<protein>
    <recommendedName>
        <fullName evidence="1">Protein kinase domain-containing protein</fullName>
    </recommendedName>
</protein>
<dbReference type="GO" id="GO:0005524">
    <property type="term" value="F:ATP binding"/>
    <property type="evidence" value="ECO:0007669"/>
    <property type="project" value="InterPro"/>
</dbReference>
<proteinExistence type="predicted"/>
<dbReference type="SMART" id="SM00220">
    <property type="entry name" value="S_TKc"/>
    <property type="match status" value="1"/>
</dbReference>
<dbReference type="InterPro" id="IPR011009">
    <property type="entry name" value="Kinase-like_dom_sf"/>
</dbReference>
<accession>A0A6C0H3D4</accession>
<reference evidence="2" key="1">
    <citation type="journal article" date="2020" name="Nature">
        <title>Giant virus diversity and host interactions through global metagenomics.</title>
        <authorList>
            <person name="Schulz F."/>
            <person name="Roux S."/>
            <person name="Paez-Espino D."/>
            <person name="Jungbluth S."/>
            <person name="Walsh D.A."/>
            <person name="Denef V.J."/>
            <person name="McMahon K.D."/>
            <person name="Konstantinidis K.T."/>
            <person name="Eloe-Fadrosh E.A."/>
            <person name="Kyrpides N.C."/>
            <person name="Woyke T."/>
        </authorList>
    </citation>
    <scope>NUCLEOTIDE SEQUENCE</scope>
    <source>
        <strain evidence="2">GVMAG-M-3300023179-62</strain>
    </source>
</reference>
<dbReference type="EMBL" id="MN739862">
    <property type="protein sequence ID" value="QHT75054.1"/>
    <property type="molecule type" value="Genomic_DNA"/>
</dbReference>
<name>A0A6C0H3D4_9ZZZZ</name>
<dbReference type="GO" id="GO:0004672">
    <property type="term" value="F:protein kinase activity"/>
    <property type="evidence" value="ECO:0007669"/>
    <property type="project" value="InterPro"/>
</dbReference>
<evidence type="ECO:0000313" key="2">
    <source>
        <dbReference type="EMBL" id="QHT75054.1"/>
    </source>
</evidence>
<evidence type="ECO:0000259" key="1">
    <source>
        <dbReference type="SMART" id="SM00220"/>
    </source>
</evidence>
<organism evidence="2">
    <name type="scientific">viral metagenome</name>
    <dbReference type="NCBI Taxonomy" id="1070528"/>
    <lineage>
        <taxon>unclassified sequences</taxon>
        <taxon>metagenomes</taxon>
        <taxon>organismal metagenomes</taxon>
    </lineage>
</organism>
<dbReference type="AlphaFoldDB" id="A0A6C0H3D4"/>
<dbReference type="InterPro" id="IPR000719">
    <property type="entry name" value="Prot_kinase_dom"/>
</dbReference>
<dbReference type="Gene3D" id="1.10.510.10">
    <property type="entry name" value="Transferase(Phosphotransferase) domain 1"/>
    <property type="match status" value="1"/>
</dbReference>
<sequence length="587" mass="67921">MESFQQTFILENLNAISDSEKLEKKRNYNSKEISSRISLILKQAYPTGSDMKAVFYLIDSLFLSGSDKKVREKGLYSLTKNIKTCIKKMEHLPVKSKEGLIYITHFFSSDVQVIIKIPRKPKGIESKVREYFIGIKAINTLRYLTPSFVYTLGAFLCPKPGENESCDSSKNTAFVLYEKIPGESVQSLLTNDKLDFKQFLLLLCQLLLGLEVAQREVRFTHFDMHTDNVMVRFGSGDSSYAIPLDMNTYIVNDPEFIPVVIDFGAATSFIDGKYIGSYDYISHGMLNFMVPGYDMYKFMIYCSRKTQNLKLKDRIMSIFDFYGEDDPYFIAKNKVKGIETAAGNYCKDLTFSNAANRTPLMLLDWILKKYSSKLKSKLIVKERRNYISVQYSKIIKEFEDIFSFTRVNDGKDNPDNALALINKCMNSKPSYVMAAYGIKVLEKYNKCLECNELKAKIDLLYNELTQLKDYLLNSDRYNLEKVFAIKTPSQEELDLCISKVLKIKIRHSNAKEKEDVVKNLENLLLYQEDLKPYLQFYFTILELNDRSILKDWINRFKVSGVYLFHIKNVAQNERATRWSQTLMASII</sequence>
<dbReference type="SUPFAM" id="SSF56112">
    <property type="entry name" value="Protein kinase-like (PK-like)"/>
    <property type="match status" value="1"/>
</dbReference>